<keyword evidence="2" id="KW-1185">Reference proteome</keyword>
<organism evidence="1 2">
    <name type="scientific">Caerostris extrusa</name>
    <name type="common">Bark spider</name>
    <name type="synonym">Caerostris bankana</name>
    <dbReference type="NCBI Taxonomy" id="172846"/>
    <lineage>
        <taxon>Eukaryota</taxon>
        <taxon>Metazoa</taxon>
        <taxon>Ecdysozoa</taxon>
        <taxon>Arthropoda</taxon>
        <taxon>Chelicerata</taxon>
        <taxon>Arachnida</taxon>
        <taxon>Araneae</taxon>
        <taxon>Araneomorphae</taxon>
        <taxon>Entelegynae</taxon>
        <taxon>Araneoidea</taxon>
        <taxon>Araneidae</taxon>
        <taxon>Caerostris</taxon>
    </lineage>
</organism>
<proteinExistence type="predicted"/>
<evidence type="ECO:0000313" key="1">
    <source>
        <dbReference type="EMBL" id="GIY56691.1"/>
    </source>
</evidence>
<evidence type="ECO:0000313" key="2">
    <source>
        <dbReference type="Proteomes" id="UP001054945"/>
    </source>
</evidence>
<dbReference type="EMBL" id="BPLR01012793">
    <property type="protein sequence ID" value="GIY56691.1"/>
    <property type="molecule type" value="Genomic_DNA"/>
</dbReference>
<reference evidence="1 2" key="1">
    <citation type="submission" date="2021-06" db="EMBL/GenBank/DDBJ databases">
        <title>Caerostris extrusa draft genome.</title>
        <authorList>
            <person name="Kono N."/>
            <person name="Arakawa K."/>
        </authorList>
    </citation>
    <scope>NUCLEOTIDE SEQUENCE [LARGE SCALE GENOMIC DNA]</scope>
</reference>
<comment type="caution">
    <text evidence="1">The sequence shown here is derived from an EMBL/GenBank/DDBJ whole genome shotgun (WGS) entry which is preliminary data.</text>
</comment>
<dbReference type="AlphaFoldDB" id="A0AAV4UG12"/>
<name>A0AAV4UG12_CAEEX</name>
<accession>A0AAV4UG12</accession>
<dbReference type="Proteomes" id="UP001054945">
    <property type="component" value="Unassembled WGS sequence"/>
</dbReference>
<protein>
    <submittedName>
        <fullName evidence="1">Uncharacterized protein</fullName>
    </submittedName>
</protein>
<sequence length="97" mass="10998">MTQDSLPLSVIGIDISHLTSGRRMARSPALGHLSPSGRSRRRCSYKCHSKCTEIDAANRVTDIYQALTVLDLQVHLKEIFLFYVPLLQKKKIYGLLR</sequence>
<gene>
    <name evidence="1" type="ORF">CEXT_118461</name>
</gene>